<feature type="transmembrane region" description="Helical" evidence="2">
    <location>
        <begin position="549"/>
        <end position="581"/>
    </location>
</feature>
<gene>
    <name evidence="3" type="ORF">SCHPADRAFT_554109</name>
</gene>
<proteinExistence type="predicted"/>
<keyword evidence="2" id="KW-0472">Membrane</keyword>
<sequence length="690" mass="78701">MEEISGQEHANSFDPSAILSDCPIHESPRQSISDVGRSDDGAMAEKEECDDVVPDHPLKISTQSPTRNLSLRHQRQDSWKSEQLSPVGTVYDLSTNKPINIDMNFGYTSAQSFADETTHIPIRDPIIAAPGQVTNPQQKTMTPCFPSQRDRYETRIHIPSNEKTWKFPPLETFTIHDIHCDKRWSSNTHPEGQLYFASPRRDGQRTYLTEEHLYEPRKVEAVEIFIAEFEKRANGFSDLLTMKMDIFVSFIKDGEEGWFYYCVDTSRRCLFWVDEVDLTWMADNVGSVPSKGHLKYGIDYEYWLHVEHFPFHHKIPDSLIHDIMGVAIHSFVDSMTSLDSTFPFSKEDTRELVDLVKHLHTLKKTIKSHGYIVVAAARLMTIFVNERFYHFAGQEGARLTRDQSIRGNISKRTFLIRLLSPMLFYAPETHLTSLEKLFVDKVVKAHPWKTFVSKLEEDWIQYVLYSTVLLTADVSFLAVPNVMPNNGIPKGQSAPPAVVATQLSLIAAIGSIVIGLLLVREYKKKASESAGTAADFLSRRSHRSRGLEAMAILYSLPFALLMWGLVSFLAGLGIICFAFSINGLLPTVLYAMVWAFVSLMLIFTILSQLEARLGMSWRQFTAPEFLLRWRKKAKREGENEEIEDPSVFTTANSIMMRSRGTRTRPSLSLFMQRERNGHRDTEMHDLNSSI</sequence>
<feature type="compositionally biased region" description="Polar residues" evidence="1">
    <location>
        <begin position="60"/>
        <end position="71"/>
    </location>
</feature>
<protein>
    <recommendedName>
        <fullName evidence="5">WW domain-containing protein</fullName>
    </recommendedName>
</protein>
<accession>A0A0H2RJP6</accession>
<evidence type="ECO:0000256" key="2">
    <source>
        <dbReference type="SAM" id="Phobius"/>
    </source>
</evidence>
<evidence type="ECO:0000313" key="3">
    <source>
        <dbReference type="EMBL" id="KLO09673.1"/>
    </source>
</evidence>
<dbReference type="EMBL" id="KQ086048">
    <property type="protein sequence ID" value="KLO09673.1"/>
    <property type="molecule type" value="Genomic_DNA"/>
</dbReference>
<evidence type="ECO:0008006" key="5">
    <source>
        <dbReference type="Google" id="ProtNLM"/>
    </source>
</evidence>
<name>A0A0H2RJP6_9AGAM</name>
<feature type="compositionally biased region" description="Basic and acidic residues" evidence="1">
    <location>
        <begin position="36"/>
        <end position="46"/>
    </location>
</feature>
<keyword evidence="2" id="KW-1133">Transmembrane helix</keyword>
<dbReference type="AlphaFoldDB" id="A0A0H2RJP6"/>
<dbReference type="STRING" id="27342.A0A0H2RJP6"/>
<feature type="transmembrane region" description="Helical" evidence="2">
    <location>
        <begin position="499"/>
        <end position="519"/>
    </location>
</feature>
<reference evidence="3 4" key="1">
    <citation type="submission" date="2015-04" db="EMBL/GenBank/DDBJ databases">
        <title>Complete genome sequence of Schizopora paradoxa KUC8140, a cosmopolitan wood degrader in East Asia.</title>
        <authorList>
            <consortium name="DOE Joint Genome Institute"/>
            <person name="Min B."/>
            <person name="Park H."/>
            <person name="Jang Y."/>
            <person name="Kim J.-J."/>
            <person name="Kim K.H."/>
            <person name="Pangilinan J."/>
            <person name="Lipzen A."/>
            <person name="Riley R."/>
            <person name="Grigoriev I.V."/>
            <person name="Spatafora J.W."/>
            <person name="Choi I.-G."/>
        </authorList>
    </citation>
    <scope>NUCLEOTIDE SEQUENCE [LARGE SCALE GENOMIC DNA]</scope>
    <source>
        <strain evidence="3 4">KUC8140</strain>
    </source>
</reference>
<dbReference type="Proteomes" id="UP000053477">
    <property type="component" value="Unassembled WGS sequence"/>
</dbReference>
<evidence type="ECO:0000256" key="1">
    <source>
        <dbReference type="SAM" id="MobiDB-lite"/>
    </source>
</evidence>
<feature type="region of interest" description="Disordered" evidence="1">
    <location>
        <begin position="1"/>
        <end position="77"/>
    </location>
</feature>
<feature type="transmembrane region" description="Helical" evidence="2">
    <location>
        <begin position="587"/>
        <end position="609"/>
    </location>
</feature>
<organism evidence="3 4">
    <name type="scientific">Schizopora paradoxa</name>
    <dbReference type="NCBI Taxonomy" id="27342"/>
    <lineage>
        <taxon>Eukaryota</taxon>
        <taxon>Fungi</taxon>
        <taxon>Dikarya</taxon>
        <taxon>Basidiomycota</taxon>
        <taxon>Agaricomycotina</taxon>
        <taxon>Agaricomycetes</taxon>
        <taxon>Hymenochaetales</taxon>
        <taxon>Schizoporaceae</taxon>
        <taxon>Schizopora</taxon>
    </lineage>
</organism>
<evidence type="ECO:0000313" key="4">
    <source>
        <dbReference type="Proteomes" id="UP000053477"/>
    </source>
</evidence>
<keyword evidence="2" id="KW-0812">Transmembrane</keyword>
<keyword evidence="4" id="KW-1185">Reference proteome</keyword>
<dbReference type="OrthoDB" id="2657661at2759"/>
<dbReference type="InParanoid" id="A0A0H2RJP6"/>